<keyword evidence="3" id="KW-1185">Reference proteome</keyword>
<dbReference type="Pfam" id="PF06082">
    <property type="entry name" value="YjbH"/>
    <property type="match status" value="1"/>
</dbReference>
<evidence type="ECO:0000313" key="2">
    <source>
        <dbReference type="EMBL" id="GAL24244.1"/>
    </source>
</evidence>
<accession>A0ABQ0J632</accession>
<organism evidence="2 3">
    <name type="scientific">Vibrio variabilis</name>
    <dbReference type="NCBI Taxonomy" id="990271"/>
    <lineage>
        <taxon>Bacteria</taxon>
        <taxon>Pseudomonadati</taxon>
        <taxon>Pseudomonadota</taxon>
        <taxon>Gammaproteobacteria</taxon>
        <taxon>Vibrionales</taxon>
        <taxon>Vibrionaceae</taxon>
        <taxon>Vibrio</taxon>
    </lineage>
</organism>
<dbReference type="EMBL" id="BBMS01000003">
    <property type="protein sequence ID" value="GAL24244.1"/>
    <property type="molecule type" value="Genomic_DNA"/>
</dbReference>
<proteinExistence type="predicted"/>
<protein>
    <recommendedName>
        <fullName evidence="4">Exopolysaccharide biosynthesis protein YbjH</fullName>
    </recommendedName>
</protein>
<reference evidence="3" key="1">
    <citation type="submission" date="2014-09" db="EMBL/GenBank/DDBJ databases">
        <title>Vibrio variabilis JCM 19239. (C206) whole genome shotgun sequence.</title>
        <authorList>
            <person name="Sawabe T."/>
            <person name="Meirelles P."/>
            <person name="Nakanishi M."/>
            <person name="Sayaka M."/>
            <person name="Hattori M."/>
            <person name="Ohkuma M."/>
        </authorList>
    </citation>
    <scope>NUCLEOTIDE SEQUENCE [LARGE SCALE GENOMIC DNA]</scope>
    <source>
        <strain evidence="3">JCM 19239</strain>
    </source>
</reference>
<evidence type="ECO:0000256" key="1">
    <source>
        <dbReference type="SAM" id="MobiDB-lite"/>
    </source>
</evidence>
<dbReference type="InterPro" id="IPR010344">
    <property type="entry name" value="YbjH"/>
</dbReference>
<feature type="compositionally biased region" description="Low complexity" evidence="1">
    <location>
        <begin position="320"/>
        <end position="338"/>
    </location>
</feature>
<reference evidence="3" key="2">
    <citation type="submission" date="2014-09" db="EMBL/GenBank/DDBJ databases">
        <authorList>
            <consortium name="NBRP consortium"/>
            <person name="Sawabe T."/>
            <person name="Meirelles P."/>
            <person name="Nakanishi M."/>
            <person name="Sayaka M."/>
            <person name="Hattori M."/>
            <person name="Ohkuma M."/>
        </authorList>
    </citation>
    <scope>NUCLEOTIDE SEQUENCE [LARGE SCALE GENOMIC DNA]</scope>
    <source>
        <strain evidence="3">JCM 19239</strain>
    </source>
</reference>
<evidence type="ECO:0000313" key="3">
    <source>
        <dbReference type="Proteomes" id="UP000029223"/>
    </source>
</evidence>
<feature type="region of interest" description="Disordered" evidence="1">
    <location>
        <begin position="320"/>
        <end position="351"/>
    </location>
</feature>
<gene>
    <name evidence="2" type="ORF">JCM19239_3947</name>
</gene>
<evidence type="ECO:0008006" key="4">
    <source>
        <dbReference type="Google" id="ProtNLM"/>
    </source>
</evidence>
<sequence length="767" mass="85856">MEFCVQQRCGRGVIKLKPTYVTVSLYLFGASIIHQSVFADELVFERVDNFNTSMAQTGGTGLLRTPHAEALEFGQIFVSYNMEQGVDNSIAYHKGAHNTILMGLGILPHVEFVVQNSHKDINGPPWQPATGSDLSFSAKIDASWFIPEDWFQFALGVNDFGGEVSYHSSYYAVFTKQLANFRLSAGLGHNSTNGKHPKSGKPLLHQMGNDYLSGPFGGIEYQPWPWMQLVTDYDGTGVNAGVKLFTPSSWLPYGAKANLTFQAFSDSSTKDRDNQWFGAGLSFPLAGSNNARRYARTESQSEGVDTQQLTLALEREKQIQQQSMDSQASEQSSSSVISTVDKTEQKLSKPSGELSHLESLATFLADYGFENVSVGSTSTHLVVKLENNLFNRNEIDAIGVVLGFISERIIKDEFRLTLLNNNLPVVQVSGTKDELHRLFQGTISNRAIAMPRLTVSTDRFSGDADVTWQGVEQNDYRFKPKVILSPSLYSNIGTEWGVFDYSLALSTNVQVPVWSGGLVDVRHMLPLSHSDDFDDGRRFGNSRHTNTVDRILFHQGLRLPAGIMAQASVGQIATDYQGGTGELRWQSPQGTHKFGFEASYYQNKHNRDEVGATPILGHYRYYFDQYDWAIEANAGQYWEGDKGFTLTSKHWFGDTAVSLYFQHTDKSFAGLNLSFPLSFRKSMKPAPIQIRGIEQWTWGYRTMVGEYNALEGTLARTSDLQNQIDRNYYNRDRLSAKYINANLTRLKDAYLQFKGDKSSSSDREDQI</sequence>
<dbReference type="Proteomes" id="UP000029223">
    <property type="component" value="Unassembled WGS sequence"/>
</dbReference>
<name>A0ABQ0J632_9VIBR</name>
<comment type="caution">
    <text evidence="2">The sequence shown here is derived from an EMBL/GenBank/DDBJ whole genome shotgun (WGS) entry which is preliminary data.</text>
</comment>